<name>D7AAN1_ANCN5</name>
<dbReference type="EMBL" id="CP002026">
    <property type="protein sequence ID" value="ADH90898.1"/>
    <property type="molecule type" value="Genomic_DNA"/>
</dbReference>
<evidence type="ECO:0000259" key="2">
    <source>
        <dbReference type="PROSITE" id="PS51186"/>
    </source>
</evidence>
<gene>
    <name evidence="3" type="ordered locus">Snov_3627</name>
</gene>
<dbReference type="Pfam" id="PF13420">
    <property type="entry name" value="Acetyltransf_4"/>
    <property type="match status" value="1"/>
</dbReference>
<dbReference type="OrthoDB" id="5459937at2"/>
<sequence length="194" mass="20845">MSIAEPSAPASAPASPSVRDAREEDMAAVTEIYAHHVLNGLATFEEVPPSLAEMSRRRAAILDLNLPYLVAEIEGRIVGYSYATSYRPRPAYRYTVENSIYIAPGQQRRGIGSALLDALIARCSSGPWRQMLAVIGDSGNAGSLAVHRRAGFQPVGTLSCVGFKFGRWVDTVLMQRPLGEGSATLPASPDRSGR</sequence>
<dbReference type="GO" id="GO:0016747">
    <property type="term" value="F:acyltransferase activity, transferring groups other than amino-acyl groups"/>
    <property type="evidence" value="ECO:0007669"/>
    <property type="project" value="InterPro"/>
</dbReference>
<dbReference type="CDD" id="cd04301">
    <property type="entry name" value="NAT_SF"/>
    <property type="match status" value="1"/>
</dbReference>
<dbReference type="PROSITE" id="PS51186">
    <property type="entry name" value="GNAT"/>
    <property type="match status" value="1"/>
</dbReference>
<dbReference type="HOGENOM" id="CLU_013985_4_2_5"/>
<feature type="region of interest" description="Disordered" evidence="1">
    <location>
        <begin position="1"/>
        <end position="21"/>
    </location>
</feature>
<protein>
    <submittedName>
        <fullName evidence="3">Phosphinothricin acetyltransferase</fullName>
    </submittedName>
</protein>
<dbReference type="PANTHER" id="PTHR43072">
    <property type="entry name" value="N-ACETYLTRANSFERASE"/>
    <property type="match status" value="1"/>
</dbReference>
<dbReference type="Proteomes" id="UP000006633">
    <property type="component" value="Chromosome"/>
</dbReference>
<accession>D7AAN1</accession>
<dbReference type="Gene3D" id="3.40.630.30">
    <property type="match status" value="1"/>
</dbReference>
<dbReference type="RefSeq" id="WP_013168399.1">
    <property type="nucleotide sequence ID" value="NC_014217.1"/>
</dbReference>
<evidence type="ECO:0000313" key="4">
    <source>
        <dbReference type="Proteomes" id="UP000006633"/>
    </source>
</evidence>
<dbReference type="eggNOG" id="COG1247">
    <property type="taxonomic scope" value="Bacteria"/>
</dbReference>
<evidence type="ECO:0000313" key="3">
    <source>
        <dbReference type="EMBL" id="ADH90898.1"/>
    </source>
</evidence>
<evidence type="ECO:0000256" key="1">
    <source>
        <dbReference type="SAM" id="MobiDB-lite"/>
    </source>
</evidence>
<reference evidence="3 4" key="1">
    <citation type="journal article" date="2012" name="Stand. Genomic Sci.">
        <title>Complete genome sequence of the facultatively chemolithoautotrophic and methylotrophic alpha Proteobacterium Starkeya novella type strain (ATCC 8093(T)).</title>
        <authorList>
            <person name="Kappler U."/>
            <person name="Davenport K."/>
            <person name="Beatson S."/>
            <person name="Lucas S."/>
            <person name="Lapidus A."/>
            <person name="Copeland A."/>
            <person name="Berry K.W."/>
            <person name="Glavina Del Rio T."/>
            <person name="Hammon N."/>
            <person name="Dalin E."/>
            <person name="Tice H."/>
            <person name="Pitluck S."/>
            <person name="Richardson P."/>
            <person name="Bruce D."/>
            <person name="Goodwin L.A."/>
            <person name="Han C."/>
            <person name="Tapia R."/>
            <person name="Detter J.C."/>
            <person name="Chang Y.J."/>
            <person name="Jeffries C.D."/>
            <person name="Land M."/>
            <person name="Hauser L."/>
            <person name="Kyrpides N.C."/>
            <person name="Goker M."/>
            <person name="Ivanova N."/>
            <person name="Klenk H.P."/>
            <person name="Woyke T."/>
        </authorList>
    </citation>
    <scope>NUCLEOTIDE SEQUENCE [LARGE SCALE GENOMIC DNA]</scope>
    <source>
        <strain evidence="4">ATCC 8093 / DSM 506 / JCM 20403 / CCM 1077 / IAM 12100 / NBRC 12443 / NCIMB 10456</strain>
    </source>
</reference>
<dbReference type="KEGG" id="sno:Snov_3627"/>
<dbReference type="InterPro" id="IPR000182">
    <property type="entry name" value="GNAT_dom"/>
</dbReference>
<dbReference type="InterPro" id="IPR016181">
    <property type="entry name" value="Acyl_CoA_acyltransferase"/>
</dbReference>
<proteinExistence type="predicted"/>
<keyword evidence="4" id="KW-1185">Reference proteome</keyword>
<dbReference type="SUPFAM" id="SSF55729">
    <property type="entry name" value="Acyl-CoA N-acyltransferases (Nat)"/>
    <property type="match status" value="1"/>
</dbReference>
<dbReference type="AlphaFoldDB" id="D7AAN1"/>
<dbReference type="STRING" id="639283.Snov_3627"/>
<organism evidence="3 4">
    <name type="scientific">Ancylobacter novellus (strain ATCC 8093 / DSM 506 / JCM 20403 / CCM 1077 / IAM 12100 / NBRC 12443 / NCIMB 10456)</name>
    <name type="common">Starkeya novella</name>
    <dbReference type="NCBI Taxonomy" id="639283"/>
    <lineage>
        <taxon>Bacteria</taxon>
        <taxon>Pseudomonadati</taxon>
        <taxon>Pseudomonadota</taxon>
        <taxon>Alphaproteobacteria</taxon>
        <taxon>Hyphomicrobiales</taxon>
        <taxon>Xanthobacteraceae</taxon>
        <taxon>Ancylobacter</taxon>
    </lineage>
</organism>
<feature type="compositionally biased region" description="Low complexity" evidence="1">
    <location>
        <begin position="1"/>
        <end position="17"/>
    </location>
</feature>
<feature type="domain" description="N-acetyltransferase" evidence="2">
    <location>
        <begin position="16"/>
        <end position="179"/>
    </location>
</feature>
<dbReference type="PANTHER" id="PTHR43072:SF8">
    <property type="entry name" value="ACYLTRANSFERASE FABY-RELATED"/>
    <property type="match status" value="1"/>
</dbReference>